<proteinExistence type="predicted"/>
<name>A0A177IVP9_9CORY</name>
<dbReference type="AlphaFoldDB" id="A0A177IVP9"/>
<reference evidence="2" key="1">
    <citation type="submission" date="2016-02" db="EMBL/GenBank/DDBJ databases">
        <authorList>
            <person name="Kaur G."/>
            <person name="Nair G.R."/>
            <person name="Mayilraj S."/>
        </authorList>
    </citation>
    <scope>NUCLEOTIDE SEQUENCE [LARGE SCALE GENOMIC DNA]</scope>
    <source>
        <strain evidence="2">GA-15</strain>
    </source>
</reference>
<dbReference type="RefSeq" id="WP_066837238.1">
    <property type="nucleotide sequence ID" value="NZ_CAJUDP010000011.1"/>
</dbReference>
<dbReference type="Proteomes" id="UP000076947">
    <property type="component" value="Unassembled WGS sequence"/>
</dbReference>
<dbReference type="GeneID" id="78285945"/>
<dbReference type="EMBL" id="LSTQ01000001">
    <property type="protein sequence ID" value="OAH32636.1"/>
    <property type="molecule type" value="Genomic_DNA"/>
</dbReference>
<keyword evidence="2" id="KW-1185">Reference proteome</keyword>
<evidence type="ECO:0000313" key="1">
    <source>
        <dbReference type="EMBL" id="OAH32636.1"/>
    </source>
</evidence>
<dbReference type="STRING" id="1705.CA21670_07420"/>
<dbReference type="KEGG" id="csta:CSTAT_08130"/>
<evidence type="ECO:0000313" key="2">
    <source>
        <dbReference type="Proteomes" id="UP000076947"/>
    </source>
</evidence>
<organism evidence="1 2">
    <name type="scientific">Corynebacterium stationis</name>
    <dbReference type="NCBI Taxonomy" id="1705"/>
    <lineage>
        <taxon>Bacteria</taxon>
        <taxon>Bacillati</taxon>
        <taxon>Actinomycetota</taxon>
        <taxon>Actinomycetes</taxon>
        <taxon>Mycobacteriales</taxon>
        <taxon>Corynebacteriaceae</taxon>
        <taxon>Corynebacterium</taxon>
    </lineage>
</organism>
<gene>
    <name evidence="1" type="ORF">AYJ05_02960</name>
</gene>
<dbReference type="OrthoDB" id="4420078at2"/>
<protein>
    <submittedName>
        <fullName evidence="1">Molecular chaperone GrpE</fullName>
    </submittedName>
</protein>
<sequence length="104" mass="11697">MMSQELFERPEKQYEKYSIVAFPKQSKIIGDPESFENAEPTPEQEAAMESILDAHPESALTFDETTGLWIAGEEDNIEAMFSDRDAFVDALESDDASVRVTESD</sequence>
<accession>A0A177IVP9</accession>
<comment type="caution">
    <text evidence="1">The sequence shown here is derived from an EMBL/GenBank/DDBJ whole genome shotgun (WGS) entry which is preliminary data.</text>
</comment>